<evidence type="ECO:0008006" key="11">
    <source>
        <dbReference type="Google" id="ProtNLM"/>
    </source>
</evidence>
<feature type="compositionally biased region" description="Basic residues" evidence="7">
    <location>
        <begin position="182"/>
        <end position="196"/>
    </location>
</feature>
<evidence type="ECO:0000256" key="4">
    <source>
        <dbReference type="ARBA" id="ARBA00022692"/>
    </source>
</evidence>
<organism evidence="9 10">
    <name type="scientific">Halobaculum litoreum</name>
    <dbReference type="NCBI Taxonomy" id="3031998"/>
    <lineage>
        <taxon>Archaea</taxon>
        <taxon>Methanobacteriati</taxon>
        <taxon>Methanobacteriota</taxon>
        <taxon>Stenosarchaea group</taxon>
        <taxon>Halobacteria</taxon>
        <taxon>Halobacteriales</taxon>
        <taxon>Haloferacaceae</taxon>
        <taxon>Halobaculum</taxon>
    </lineage>
</organism>
<evidence type="ECO:0000256" key="5">
    <source>
        <dbReference type="ARBA" id="ARBA00022989"/>
    </source>
</evidence>
<feature type="compositionally biased region" description="Low complexity" evidence="7">
    <location>
        <begin position="197"/>
        <end position="215"/>
    </location>
</feature>
<dbReference type="Proteomes" id="UP001596368">
    <property type="component" value="Unassembled WGS sequence"/>
</dbReference>
<proteinExistence type="predicted"/>
<keyword evidence="10" id="KW-1185">Reference proteome</keyword>
<sequence length="215" mass="23343">MTARAFLARRLAWAGFVVWVVVTVAFLALAAAPDHNLSFIQWGLPPEEARAVAEQYRERMHYDEPLHRRYGHWLWELGTLQFGRSYVQDRPVDAILGPALGVTLAYLVPGVLLAGVFGVLGGLAASLWRGTVGRLAEAFGHLGAAFPAFLLAEAIALVAAERAGVVAAGTPTWGRWRDRTSRRSGSRPPSSRRRSGPRSSGTPPRRPPRSSAPTS</sequence>
<keyword evidence="4 8" id="KW-0812">Transmembrane</keyword>
<dbReference type="EMBL" id="JBHSZG010000001">
    <property type="protein sequence ID" value="MFC7136326.1"/>
    <property type="molecule type" value="Genomic_DNA"/>
</dbReference>
<dbReference type="GO" id="GO:0005886">
    <property type="term" value="C:plasma membrane"/>
    <property type="evidence" value="ECO:0007669"/>
    <property type="project" value="UniProtKB-SubCell"/>
</dbReference>
<feature type="transmembrane region" description="Helical" evidence="8">
    <location>
        <begin position="12"/>
        <end position="32"/>
    </location>
</feature>
<dbReference type="InterPro" id="IPR035906">
    <property type="entry name" value="MetI-like_sf"/>
</dbReference>
<keyword evidence="2" id="KW-0813">Transport</keyword>
<evidence type="ECO:0000313" key="10">
    <source>
        <dbReference type="Proteomes" id="UP001596368"/>
    </source>
</evidence>
<keyword evidence="3" id="KW-1003">Cell membrane</keyword>
<dbReference type="PANTHER" id="PTHR43163">
    <property type="entry name" value="DIPEPTIDE TRANSPORT SYSTEM PERMEASE PROTEIN DPPB-RELATED"/>
    <property type="match status" value="1"/>
</dbReference>
<keyword evidence="5 8" id="KW-1133">Transmembrane helix</keyword>
<dbReference type="GeneID" id="81122120"/>
<dbReference type="InterPro" id="IPR000515">
    <property type="entry name" value="MetI-like"/>
</dbReference>
<dbReference type="RefSeq" id="WP_284012163.1">
    <property type="nucleotide sequence ID" value="NZ_CP126156.1"/>
</dbReference>
<keyword evidence="6 8" id="KW-0472">Membrane</keyword>
<feature type="region of interest" description="Disordered" evidence="7">
    <location>
        <begin position="175"/>
        <end position="215"/>
    </location>
</feature>
<dbReference type="SUPFAM" id="SSF161098">
    <property type="entry name" value="MetI-like"/>
    <property type="match status" value="1"/>
</dbReference>
<dbReference type="AlphaFoldDB" id="A0ABD5XRA2"/>
<comment type="subcellular location">
    <subcellularLocation>
        <location evidence="1">Cell membrane</location>
        <topology evidence="1">Multi-pass membrane protein</topology>
    </subcellularLocation>
</comment>
<evidence type="ECO:0000313" key="9">
    <source>
        <dbReference type="EMBL" id="MFC7136326.1"/>
    </source>
</evidence>
<evidence type="ECO:0000256" key="1">
    <source>
        <dbReference type="ARBA" id="ARBA00004651"/>
    </source>
</evidence>
<evidence type="ECO:0000256" key="2">
    <source>
        <dbReference type="ARBA" id="ARBA00022448"/>
    </source>
</evidence>
<name>A0ABD5XRA2_9EURY</name>
<comment type="caution">
    <text evidence="9">The sequence shown here is derived from an EMBL/GenBank/DDBJ whole genome shotgun (WGS) entry which is preliminary data.</text>
</comment>
<dbReference type="CDD" id="cd06261">
    <property type="entry name" value="TM_PBP2"/>
    <property type="match status" value="1"/>
</dbReference>
<protein>
    <recommendedName>
        <fullName evidence="11">Peptide/nickel transport system permease protein</fullName>
    </recommendedName>
</protein>
<evidence type="ECO:0000256" key="3">
    <source>
        <dbReference type="ARBA" id="ARBA00022475"/>
    </source>
</evidence>
<gene>
    <name evidence="9" type="ORF">ACFQRB_06765</name>
</gene>
<accession>A0ABD5XRA2</accession>
<dbReference type="PANTHER" id="PTHR43163:SF6">
    <property type="entry name" value="DIPEPTIDE TRANSPORT SYSTEM PERMEASE PROTEIN DPPB-RELATED"/>
    <property type="match status" value="1"/>
</dbReference>
<reference evidence="9 10" key="1">
    <citation type="journal article" date="2019" name="Int. J. Syst. Evol. Microbiol.">
        <title>The Global Catalogue of Microorganisms (GCM) 10K type strain sequencing project: providing services to taxonomists for standard genome sequencing and annotation.</title>
        <authorList>
            <consortium name="The Broad Institute Genomics Platform"/>
            <consortium name="The Broad Institute Genome Sequencing Center for Infectious Disease"/>
            <person name="Wu L."/>
            <person name="Ma J."/>
        </authorList>
    </citation>
    <scope>NUCLEOTIDE SEQUENCE [LARGE SCALE GENOMIC DNA]</scope>
    <source>
        <strain evidence="9 10">DT92</strain>
    </source>
</reference>
<evidence type="ECO:0000256" key="8">
    <source>
        <dbReference type="SAM" id="Phobius"/>
    </source>
</evidence>
<feature type="transmembrane region" description="Helical" evidence="8">
    <location>
        <begin position="106"/>
        <end position="127"/>
    </location>
</feature>
<feature type="transmembrane region" description="Helical" evidence="8">
    <location>
        <begin position="139"/>
        <end position="160"/>
    </location>
</feature>
<evidence type="ECO:0000256" key="7">
    <source>
        <dbReference type="SAM" id="MobiDB-lite"/>
    </source>
</evidence>
<evidence type="ECO:0000256" key="6">
    <source>
        <dbReference type="ARBA" id="ARBA00023136"/>
    </source>
</evidence>